<accession>V4BB25</accession>
<organism evidence="3 4">
    <name type="scientific">Lottia gigantea</name>
    <name type="common">Giant owl limpet</name>
    <dbReference type="NCBI Taxonomy" id="225164"/>
    <lineage>
        <taxon>Eukaryota</taxon>
        <taxon>Metazoa</taxon>
        <taxon>Spiralia</taxon>
        <taxon>Lophotrochozoa</taxon>
        <taxon>Mollusca</taxon>
        <taxon>Gastropoda</taxon>
        <taxon>Patellogastropoda</taxon>
        <taxon>Lottioidea</taxon>
        <taxon>Lottiidae</taxon>
        <taxon>Lottia</taxon>
    </lineage>
</organism>
<feature type="region of interest" description="Disordered" evidence="1">
    <location>
        <begin position="79"/>
        <end position="107"/>
    </location>
</feature>
<dbReference type="Proteomes" id="UP000030746">
    <property type="component" value="Unassembled WGS sequence"/>
</dbReference>
<dbReference type="RefSeq" id="XP_009044645.1">
    <property type="nucleotide sequence ID" value="XM_009046397.1"/>
</dbReference>
<dbReference type="EMBL" id="KB199652">
    <property type="protein sequence ID" value="ESP04746.1"/>
    <property type="molecule type" value="Genomic_DNA"/>
</dbReference>
<feature type="transmembrane region" description="Helical" evidence="2">
    <location>
        <begin position="50"/>
        <end position="74"/>
    </location>
</feature>
<name>V4BB25_LOTGI</name>
<evidence type="ECO:0000256" key="1">
    <source>
        <dbReference type="SAM" id="MobiDB-lite"/>
    </source>
</evidence>
<dbReference type="KEGG" id="lgi:LOTGIDRAFT_237276"/>
<dbReference type="HOGENOM" id="CLU_2006490_0_0_1"/>
<keyword evidence="2" id="KW-0812">Transmembrane</keyword>
<keyword evidence="2" id="KW-0472">Membrane</keyword>
<proteinExistence type="predicted"/>
<gene>
    <name evidence="3" type="ORF">LOTGIDRAFT_237276</name>
</gene>
<keyword evidence="2" id="KW-1133">Transmembrane helix</keyword>
<evidence type="ECO:0000313" key="3">
    <source>
        <dbReference type="EMBL" id="ESP04746.1"/>
    </source>
</evidence>
<keyword evidence="4" id="KW-1185">Reference proteome</keyword>
<protein>
    <submittedName>
        <fullName evidence="3">Uncharacterized protein</fullName>
    </submittedName>
</protein>
<dbReference type="CTD" id="20250407"/>
<dbReference type="AlphaFoldDB" id="V4BB25"/>
<reference evidence="3 4" key="1">
    <citation type="journal article" date="2013" name="Nature">
        <title>Insights into bilaterian evolution from three spiralian genomes.</title>
        <authorList>
            <person name="Simakov O."/>
            <person name="Marletaz F."/>
            <person name="Cho S.J."/>
            <person name="Edsinger-Gonzales E."/>
            <person name="Havlak P."/>
            <person name="Hellsten U."/>
            <person name="Kuo D.H."/>
            <person name="Larsson T."/>
            <person name="Lv J."/>
            <person name="Arendt D."/>
            <person name="Savage R."/>
            <person name="Osoegawa K."/>
            <person name="de Jong P."/>
            <person name="Grimwood J."/>
            <person name="Chapman J.A."/>
            <person name="Shapiro H."/>
            <person name="Aerts A."/>
            <person name="Otillar R.P."/>
            <person name="Terry A.Y."/>
            <person name="Boore J.L."/>
            <person name="Grigoriev I.V."/>
            <person name="Lindberg D.R."/>
            <person name="Seaver E.C."/>
            <person name="Weisblat D.A."/>
            <person name="Putnam N.H."/>
            <person name="Rokhsar D.S."/>
        </authorList>
    </citation>
    <scope>NUCLEOTIDE SEQUENCE [LARGE SCALE GENOMIC DNA]</scope>
</reference>
<evidence type="ECO:0000313" key="4">
    <source>
        <dbReference type="Proteomes" id="UP000030746"/>
    </source>
</evidence>
<evidence type="ECO:0000256" key="2">
    <source>
        <dbReference type="SAM" id="Phobius"/>
    </source>
</evidence>
<dbReference type="GeneID" id="20250407"/>
<sequence length="124" mass="13621">MDNVCYGNGTIYNTGNREFVCKADGISKAWHPLINGTVTDNGMVEDEIDAVAIGISVAVVVVIIIVVSLIIVCVRKRRNSKKPYDVPSPATNPAFDSRGEVRTDNTYDSMTVDQNNHIYTEITE</sequence>